<evidence type="ECO:0000256" key="2">
    <source>
        <dbReference type="SAM" id="SignalP"/>
    </source>
</evidence>
<feature type="signal peptide" evidence="2">
    <location>
        <begin position="1"/>
        <end position="26"/>
    </location>
</feature>
<keyword evidence="2" id="KW-0732">Signal</keyword>
<dbReference type="Pfam" id="PF13229">
    <property type="entry name" value="Beta_helix"/>
    <property type="match status" value="1"/>
</dbReference>
<evidence type="ECO:0000313" key="5">
    <source>
        <dbReference type="Proteomes" id="UP001500655"/>
    </source>
</evidence>
<evidence type="ECO:0000256" key="1">
    <source>
        <dbReference type="SAM" id="MobiDB-lite"/>
    </source>
</evidence>
<feature type="chain" id="PRO_5047395732" description="Right handed beta helix domain-containing protein" evidence="2">
    <location>
        <begin position="27"/>
        <end position="347"/>
    </location>
</feature>
<accession>A0ABN2JZ21</accession>
<gene>
    <name evidence="4" type="ORF">GCM10009681_13790</name>
</gene>
<proteinExistence type="predicted"/>
<organism evidence="4 5">
    <name type="scientific">Luedemannella helvata</name>
    <dbReference type="NCBI Taxonomy" id="349315"/>
    <lineage>
        <taxon>Bacteria</taxon>
        <taxon>Bacillati</taxon>
        <taxon>Actinomycetota</taxon>
        <taxon>Actinomycetes</taxon>
        <taxon>Micromonosporales</taxon>
        <taxon>Micromonosporaceae</taxon>
        <taxon>Luedemannella</taxon>
    </lineage>
</organism>
<reference evidence="4 5" key="1">
    <citation type="journal article" date="2019" name="Int. J. Syst. Evol. Microbiol.">
        <title>The Global Catalogue of Microorganisms (GCM) 10K type strain sequencing project: providing services to taxonomists for standard genome sequencing and annotation.</title>
        <authorList>
            <consortium name="The Broad Institute Genomics Platform"/>
            <consortium name="The Broad Institute Genome Sequencing Center for Infectious Disease"/>
            <person name="Wu L."/>
            <person name="Ma J."/>
        </authorList>
    </citation>
    <scope>NUCLEOTIDE SEQUENCE [LARGE SCALE GENOMIC DNA]</scope>
    <source>
        <strain evidence="4 5">JCM 13249</strain>
    </source>
</reference>
<evidence type="ECO:0000313" key="4">
    <source>
        <dbReference type="EMBL" id="GAA1744237.1"/>
    </source>
</evidence>
<comment type="caution">
    <text evidence="4">The sequence shown here is derived from an EMBL/GenBank/DDBJ whole genome shotgun (WGS) entry which is preliminary data.</text>
</comment>
<feature type="compositionally biased region" description="Polar residues" evidence="1">
    <location>
        <begin position="84"/>
        <end position="95"/>
    </location>
</feature>
<dbReference type="Proteomes" id="UP001500655">
    <property type="component" value="Unassembled WGS sequence"/>
</dbReference>
<protein>
    <recommendedName>
        <fullName evidence="3">Right handed beta helix domain-containing protein</fullName>
    </recommendedName>
</protein>
<dbReference type="SUPFAM" id="SSF51126">
    <property type="entry name" value="Pectin lyase-like"/>
    <property type="match status" value="1"/>
</dbReference>
<dbReference type="Gene3D" id="2.160.20.10">
    <property type="entry name" value="Single-stranded right-handed beta-helix, Pectin lyase-like"/>
    <property type="match status" value="1"/>
</dbReference>
<feature type="region of interest" description="Disordered" evidence="1">
    <location>
        <begin position="59"/>
        <end position="103"/>
    </location>
</feature>
<sequence>MLPRMSTWVSRPAVLAAIGATIAAAAAVVIVTANGSAHPPTATDGATAPTVGLPVVNGSAGASAGASPSATPSASPSAKPTPTVAKTTRPATSRRTGVGVPAGLTLKRHNGNLAITKDGTVVDGLDIYGFVSVRASNVTIRNSRVRGTDPGTTNSALISAYGDHRNLLIEDTTLRADHPSPYLNGLQGRNFTARRLDISQVVDTAMIFGDNATIEDSWLHGNTHFDPDPNQPDGKSHDDNIQIEGGTNILIRNNTIEGSFNAAIMVTQNYARSSNIRISGNRISGGGCSINLSEKGKGPITGMTIENNVFGPSRVDNCAVIAPPTSTPTMRANTYRDGTTVKVRKGI</sequence>
<dbReference type="InterPro" id="IPR006626">
    <property type="entry name" value="PbH1"/>
</dbReference>
<dbReference type="EMBL" id="BAAALS010000005">
    <property type="protein sequence ID" value="GAA1744237.1"/>
    <property type="molecule type" value="Genomic_DNA"/>
</dbReference>
<dbReference type="InterPro" id="IPR011050">
    <property type="entry name" value="Pectin_lyase_fold/virulence"/>
</dbReference>
<name>A0ABN2JZ21_9ACTN</name>
<evidence type="ECO:0000259" key="3">
    <source>
        <dbReference type="Pfam" id="PF13229"/>
    </source>
</evidence>
<dbReference type="SMART" id="SM00710">
    <property type="entry name" value="PbH1"/>
    <property type="match status" value="4"/>
</dbReference>
<feature type="compositionally biased region" description="Low complexity" evidence="1">
    <location>
        <begin position="59"/>
        <end position="83"/>
    </location>
</feature>
<feature type="domain" description="Right handed beta helix" evidence="3">
    <location>
        <begin position="213"/>
        <end position="339"/>
    </location>
</feature>
<keyword evidence="5" id="KW-1185">Reference proteome</keyword>
<dbReference type="InterPro" id="IPR039448">
    <property type="entry name" value="Beta_helix"/>
</dbReference>
<dbReference type="InterPro" id="IPR012334">
    <property type="entry name" value="Pectin_lyas_fold"/>
</dbReference>